<dbReference type="Gene3D" id="3.30.565.10">
    <property type="entry name" value="Histidine kinase-like ATPase, C-terminal domain"/>
    <property type="match status" value="1"/>
</dbReference>
<comment type="cofactor">
    <cofactor evidence="2">
        <name>[4Fe-4S] cluster</name>
        <dbReference type="ChEBI" id="CHEBI:49883"/>
    </cofactor>
</comment>
<keyword evidence="10 19" id="KW-0418">Kinase</keyword>
<proteinExistence type="predicted"/>
<evidence type="ECO:0000259" key="18">
    <source>
        <dbReference type="PROSITE" id="PS50109"/>
    </source>
</evidence>
<keyword evidence="8" id="KW-0808">Transferase</keyword>
<name>A0ABS3I4U1_9MICO</name>
<evidence type="ECO:0000256" key="5">
    <source>
        <dbReference type="ARBA" id="ARBA00017322"/>
    </source>
</evidence>
<evidence type="ECO:0000256" key="8">
    <source>
        <dbReference type="ARBA" id="ARBA00022679"/>
    </source>
</evidence>
<feature type="transmembrane region" description="Helical" evidence="17">
    <location>
        <begin position="54"/>
        <end position="72"/>
    </location>
</feature>
<evidence type="ECO:0000256" key="16">
    <source>
        <dbReference type="SAM" id="MobiDB-lite"/>
    </source>
</evidence>
<dbReference type="PANTHER" id="PTHR24421:SF62">
    <property type="entry name" value="SENSORY TRANSDUCTION HISTIDINE KINASE"/>
    <property type="match status" value="1"/>
</dbReference>
<feature type="transmembrane region" description="Helical" evidence="17">
    <location>
        <begin position="182"/>
        <end position="203"/>
    </location>
</feature>
<dbReference type="Pfam" id="PF02518">
    <property type="entry name" value="HATPase_c"/>
    <property type="match status" value="1"/>
</dbReference>
<gene>
    <name evidence="19" type="ORF">J0911_02960</name>
</gene>
<feature type="transmembrane region" description="Helical" evidence="17">
    <location>
        <begin position="113"/>
        <end position="133"/>
    </location>
</feature>
<evidence type="ECO:0000256" key="12">
    <source>
        <dbReference type="ARBA" id="ARBA00023012"/>
    </source>
</evidence>
<feature type="domain" description="Histidine kinase" evidence="18">
    <location>
        <begin position="356"/>
        <end position="448"/>
    </location>
</feature>
<evidence type="ECO:0000256" key="1">
    <source>
        <dbReference type="ARBA" id="ARBA00000085"/>
    </source>
</evidence>
<keyword evidence="17" id="KW-0472">Membrane</keyword>
<dbReference type="InterPro" id="IPR003594">
    <property type="entry name" value="HATPase_dom"/>
</dbReference>
<dbReference type="Proteomes" id="UP000664617">
    <property type="component" value="Unassembled WGS sequence"/>
</dbReference>
<keyword evidence="20" id="KW-1185">Reference proteome</keyword>
<evidence type="ECO:0000256" key="2">
    <source>
        <dbReference type="ARBA" id="ARBA00001966"/>
    </source>
</evidence>
<comment type="caution">
    <text evidence="19">The sequence shown here is derived from an EMBL/GenBank/DDBJ whole genome shotgun (WGS) entry which is preliminary data.</text>
</comment>
<evidence type="ECO:0000256" key="4">
    <source>
        <dbReference type="ARBA" id="ARBA00012438"/>
    </source>
</evidence>
<evidence type="ECO:0000256" key="3">
    <source>
        <dbReference type="ARBA" id="ARBA00004496"/>
    </source>
</evidence>
<comment type="function">
    <text evidence="14">Member of the two-component regulatory system NreB/NreC involved in the control of dissimilatory nitrate/nitrite reduction in response to oxygen. NreB functions as a direct oxygen sensor histidine kinase which is autophosphorylated, in the absence of oxygen, probably at the conserved histidine residue, and transfers its phosphate group probably to a conserved aspartate residue of NreC. NreB/NreC activates the expression of the nitrate (narGHJI) and nitrite (nir) reductase operons, as well as the putative nitrate transporter gene narT.</text>
</comment>
<comment type="catalytic activity">
    <reaction evidence="1">
        <text>ATP + protein L-histidine = ADP + protein N-phospho-L-histidine.</text>
        <dbReference type="EC" id="2.7.13.3"/>
    </reaction>
</comment>
<comment type="subcellular location">
    <subcellularLocation>
        <location evidence="3">Cytoplasm</location>
    </subcellularLocation>
</comment>
<organism evidence="19 20">
    <name type="scientific">Myceligenerans salitolerans</name>
    <dbReference type="NCBI Taxonomy" id="1230528"/>
    <lineage>
        <taxon>Bacteria</taxon>
        <taxon>Bacillati</taxon>
        <taxon>Actinomycetota</taxon>
        <taxon>Actinomycetes</taxon>
        <taxon>Micrococcales</taxon>
        <taxon>Promicromonosporaceae</taxon>
        <taxon>Myceligenerans</taxon>
    </lineage>
</organism>
<evidence type="ECO:0000256" key="11">
    <source>
        <dbReference type="ARBA" id="ARBA00023004"/>
    </source>
</evidence>
<accession>A0ABS3I4U1</accession>
<dbReference type="InterPro" id="IPR050482">
    <property type="entry name" value="Sensor_HK_TwoCompSys"/>
</dbReference>
<evidence type="ECO:0000256" key="9">
    <source>
        <dbReference type="ARBA" id="ARBA00022723"/>
    </source>
</evidence>
<sequence length="451" mass="48100">MTDTTAPRTAARAAPASPAAARPASPAAHRLAPRRWSVRQWHADLTGPDWSVRFEAALVALPWILLAVPLVLDQALSDRADDGARLLGVGLPAAAGAWIYLGHTRVDPLRRTVVGAAVHLTGLLAFSTVLIWYDELYLIFAITGFFHSYHLRPWPFTATAVLATSLVVNGLALSPWDPTLRSVGTFVTVVVVQSAAVTGGYVFSVKELERHDRQADTVRRLGEALAENERLHVLLVEQARQAGGADERRRLAGEIHDTLAQGLTGIVTQVQAAQRVWDDPERARPHVDRALDLARESLGEARRSVQALHPAELVESRLPEALASLTRRWSADNDTPATCEVTGSPVMLSPAAEIALFRTAQESLTNVARHAHAARAGVTLSYTGDTVLLDVRDDGVGFSHDATASGEAGTGFGLAGMRRRLSGVGGVLTVESAPGEGTAISARVPGGPHES</sequence>
<dbReference type="CDD" id="cd16917">
    <property type="entry name" value="HATPase_UhpB-NarQ-NarX-like"/>
    <property type="match status" value="1"/>
</dbReference>
<dbReference type="SMART" id="SM00387">
    <property type="entry name" value="HATPase_c"/>
    <property type="match status" value="1"/>
</dbReference>
<evidence type="ECO:0000256" key="13">
    <source>
        <dbReference type="ARBA" id="ARBA00023014"/>
    </source>
</evidence>
<evidence type="ECO:0000256" key="10">
    <source>
        <dbReference type="ARBA" id="ARBA00022777"/>
    </source>
</evidence>
<dbReference type="InterPro" id="IPR017205">
    <property type="entry name" value="Sig_transdc_His_kinase_ChrS"/>
</dbReference>
<dbReference type="GO" id="GO:0016301">
    <property type="term" value="F:kinase activity"/>
    <property type="evidence" value="ECO:0007669"/>
    <property type="project" value="UniProtKB-KW"/>
</dbReference>
<dbReference type="PIRSF" id="PIRSF037434">
    <property type="entry name" value="STHK_ChrS"/>
    <property type="match status" value="1"/>
</dbReference>
<keyword evidence="9" id="KW-0479">Metal-binding</keyword>
<reference evidence="19 20" key="1">
    <citation type="submission" date="2021-03" db="EMBL/GenBank/DDBJ databases">
        <authorList>
            <person name="Xin L."/>
        </authorList>
    </citation>
    <scope>NUCLEOTIDE SEQUENCE [LARGE SCALE GENOMIC DNA]</scope>
    <source>
        <strain evidence="19 20">XHU 5031</strain>
    </source>
</reference>
<dbReference type="RefSeq" id="WP_207273952.1">
    <property type="nucleotide sequence ID" value="NZ_JAFMPK010000019.1"/>
</dbReference>
<evidence type="ECO:0000256" key="7">
    <source>
        <dbReference type="ARBA" id="ARBA00022490"/>
    </source>
</evidence>
<feature type="transmembrane region" description="Helical" evidence="17">
    <location>
        <begin position="154"/>
        <end position="176"/>
    </location>
</feature>
<dbReference type="Gene3D" id="1.20.5.1930">
    <property type="match status" value="1"/>
</dbReference>
<feature type="region of interest" description="Disordered" evidence="16">
    <location>
        <begin position="1"/>
        <end position="28"/>
    </location>
</feature>
<keyword evidence="17" id="KW-0812">Transmembrane</keyword>
<dbReference type="InterPro" id="IPR005467">
    <property type="entry name" value="His_kinase_dom"/>
</dbReference>
<dbReference type="PRINTS" id="PR00344">
    <property type="entry name" value="BCTRLSENSOR"/>
</dbReference>
<keyword evidence="11" id="KW-0408">Iron</keyword>
<dbReference type="InterPro" id="IPR011712">
    <property type="entry name" value="Sig_transdc_His_kin_sub3_dim/P"/>
</dbReference>
<dbReference type="PANTHER" id="PTHR24421">
    <property type="entry name" value="NITRATE/NITRITE SENSOR PROTEIN NARX-RELATED"/>
    <property type="match status" value="1"/>
</dbReference>
<dbReference type="PROSITE" id="PS50109">
    <property type="entry name" value="HIS_KIN"/>
    <property type="match status" value="1"/>
</dbReference>
<evidence type="ECO:0000256" key="15">
    <source>
        <dbReference type="ARBA" id="ARBA00030800"/>
    </source>
</evidence>
<evidence type="ECO:0000256" key="6">
    <source>
        <dbReference type="ARBA" id="ARBA00022485"/>
    </source>
</evidence>
<feature type="transmembrane region" description="Helical" evidence="17">
    <location>
        <begin position="84"/>
        <end position="101"/>
    </location>
</feature>
<keyword evidence="17" id="KW-1133">Transmembrane helix</keyword>
<protein>
    <recommendedName>
        <fullName evidence="5">Oxygen sensor histidine kinase NreB</fullName>
        <ecNumber evidence="4">2.7.13.3</ecNumber>
    </recommendedName>
    <alternativeName>
        <fullName evidence="15">Nitrogen regulation protein B</fullName>
    </alternativeName>
</protein>
<dbReference type="InterPro" id="IPR004358">
    <property type="entry name" value="Sig_transdc_His_kin-like_C"/>
</dbReference>
<evidence type="ECO:0000256" key="17">
    <source>
        <dbReference type="SAM" id="Phobius"/>
    </source>
</evidence>
<dbReference type="InterPro" id="IPR036890">
    <property type="entry name" value="HATPase_C_sf"/>
</dbReference>
<dbReference type="EC" id="2.7.13.3" evidence="4"/>
<evidence type="ECO:0000313" key="19">
    <source>
        <dbReference type="EMBL" id="MBO0607985.1"/>
    </source>
</evidence>
<keyword evidence="13" id="KW-0411">Iron-sulfur</keyword>
<keyword evidence="12" id="KW-0902">Two-component regulatory system</keyword>
<keyword evidence="7" id="KW-0963">Cytoplasm</keyword>
<evidence type="ECO:0000313" key="20">
    <source>
        <dbReference type="Proteomes" id="UP000664617"/>
    </source>
</evidence>
<dbReference type="Pfam" id="PF07730">
    <property type="entry name" value="HisKA_3"/>
    <property type="match status" value="1"/>
</dbReference>
<keyword evidence="6" id="KW-0004">4Fe-4S</keyword>
<evidence type="ECO:0000256" key="14">
    <source>
        <dbReference type="ARBA" id="ARBA00024827"/>
    </source>
</evidence>
<reference evidence="20" key="2">
    <citation type="submission" date="2023-07" db="EMBL/GenBank/DDBJ databases">
        <title>Myceligenerans salitolerans sp. nov., a halotolerant actinomycete isolated from a salt lake in Xinjiang, China.</title>
        <authorList>
            <person name="Guan T."/>
        </authorList>
    </citation>
    <scope>NUCLEOTIDE SEQUENCE [LARGE SCALE GENOMIC DNA]</scope>
    <source>
        <strain evidence="20">XHU 5031</strain>
    </source>
</reference>
<dbReference type="SUPFAM" id="SSF55874">
    <property type="entry name" value="ATPase domain of HSP90 chaperone/DNA topoisomerase II/histidine kinase"/>
    <property type="match status" value="1"/>
</dbReference>
<dbReference type="EMBL" id="JAFMPK010000019">
    <property type="protein sequence ID" value="MBO0607985.1"/>
    <property type="molecule type" value="Genomic_DNA"/>
</dbReference>